<protein>
    <submittedName>
        <fullName evidence="2">Uncharacterized protein</fullName>
    </submittedName>
</protein>
<dbReference type="PANTHER" id="PTHR37027">
    <property type="entry name" value="KDE4"/>
    <property type="match status" value="1"/>
</dbReference>
<reference evidence="2" key="1">
    <citation type="submission" date="2021-01" db="EMBL/GenBank/DDBJ databases">
        <authorList>
            <consortium name="Genoscope - CEA"/>
            <person name="William W."/>
        </authorList>
    </citation>
    <scope>NUCLEOTIDE SEQUENCE</scope>
</reference>
<name>A0A8S1R991_9CILI</name>
<evidence type="ECO:0000313" key="3">
    <source>
        <dbReference type="Proteomes" id="UP000692954"/>
    </source>
</evidence>
<dbReference type="Proteomes" id="UP000692954">
    <property type="component" value="Unassembled WGS sequence"/>
</dbReference>
<feature type="coiled-coil region" evidence="1">
    <location>
        <begin position="6"/>
        <end position="33"/>
    </location>
</feature>
<dbReference type="OrthoDB" id="298686at2759"/>
<dbReference type="PANTHER" id="PTHR37027:SF2">
    <property type="entry name" value="CHROMOSOME UNDETERMINED SCAFFOLD_148, WHOLE GENOME SHOTGUN SEQUENCE"/>
    <property type="match status" value="1"/>
</dbReference>
<accession>A0A8S1R991</accession>
<dbReference type="InterPro" id="IPR038835">
    <property type="entry name" value="Giardin_beta-like"/>
</dbReference>
<comment type="caution">
    <text evidence="2">The sequence shown here is derived from an EMBL/GenBank/DDBJ whole genome shotgun (WGS) entry which is preliminary data.</text>
</comment>
<keyword evidence="3" id="KW-1185">Reference proteome</keyword>
<sequence length="44" mass="5096">MLKDIVNRVKVELDQEKKTREQSEEHLLSLLEDTCNKLSIAANL</sequence>
<proteinExistence type="predicted"/>
<dbReference type="AlphaFoldDB" id="A0A8S1R991"/>
<dbReference type="EMBL" id="CAJJDN010000149">
    <property type="protein sequence ID" value="CAD8124217.1"/>
    <property type="molecule type" value="Genomic_DNA"/>
</dbReference>
<organism evidence="2 3">
    <name type="scientific">Paramecium sonneborni</name>
    <dbReference type="NCBI Taxonomy" id="65129"/>
    <lineage>
        <taxon>Eukaryota</taxon>
        <taxon>Sar</taxon>
        <taxon>Alveolata</taxon>
        <taxon>Ciliophora</taxon>
        <taxon>Intramacronucleata</taxon>
        <taxon>Oligohymenophorea</taxon>
        <taxon>Peniculida</taxon>
        <taxon>Parameciidae</taxon>
        <taxon>Paramecium</taxon>
    </lineage>
</organism>
<evidence type="ECO:0000256" key="1">
    <source>
        <dbReference type="SAM" id="Coils"/>
    </source>
</evidence>
<evidence type="ECO:0000313" key="2">
    <source>
        <dbReference type="EMBL" id="CAD8124217.1"/>
    </source>
</evidence>
<keyword evidence="1" id="KW-0175">Coiled coil</keyword>
<gene>
    <name evidence="2" type="ORF">PSON_ATCC_30995.1.T1490163</name>
</gene>